<accession>A0A061BI46</accession>
<sequence length="257" mass="29141">MAAPPGRCFVCDNTSAKACSGCGWLFVCSRAHQAVLWPTHKYFCRTSPPSRSLPAFTLPPLKPEEAEIYRLHPDGHVLHGREPEPPFEMVPWYKSFVKAGWVTYRGPEDARWILDDLQKPAGSAETPEPARTFILIALKGQHFEQRIELDSDAWDLCSRDLTRILDRLRPHFRSKGMALPNDLLTRLAPFFHQDLIFNTIGINYQGKDRQELLNLAALRMEDWVVKDCEEEEEVKRCLAGVAAVLLIIAATDGRTVC</sequence>
<dbReference type="InterPro" id="IPR002893">
    <property type="entry name" value="Znf_MYND"/>
</dbReference>
<gene>
    <name evidence="6" type="ORF">RHTO0S_30e00210g</name>
</gene>
<evidence type="ECO:0000259" key="5">
    <source>
        <dbReference type="PROSITE" id="PS50865"/>
    </source>
</evidence>
<evidence type="ECO:0000256" key="2">
    <source>
        <dbReference type="ARBA" id="ARBA00022771"/>
    </source>
</evidence>
<evidence type="ECO:0000256" key="1">
    <source>
        <dbReference type="ARBA" id="ARBA00022723"/>
    </source>
</evidence>
<dbReference type="EMBL" id="LK052965">
    <property type="protein sequence ID" value="CDR49685.1"/>
    <property type="molecule type" value="Genomic_DNA"/>
</dbReference>
<dbReference type="AlphaFoldDB" id="A0A061BI46"/>
<keyword evidence="1" id="KW-0479">Metal-binding</keyword>
<keyword evidence="3" id="KW-0862">Zinc</keyword>
<keyword evidence="2 4" id="KW-0863">Zinc-finger</keyword>
<name>A0A061BI46_RHOTO</name>
<protein>
    <submittedName>
        <fullName evidence="6">RHTO0S30e00210g1_1</fullName>
    </submittedName>
</protein>
<feature type="domain" description="MYND-type" evidence="5">
    <location>
        <begin position="8"/>
        <end position="44"/>
    </location>
</feature>
<evidence type="ECO:0000256" key="4">
    <source>
        <dbReference type="PROSITE-ProRule" id="PRU00134"/>
    </source>
</evidence>
<organism evidence="6">
    <name type="scientific">Rhodotorula toruloides</name>
    <name type="common">Yeast</name>
    <name type="synonym">Rhodosporidium toruloides</name>
    <dbReference type="NCBI Taxonomy" id="5286"/>
    <lineage>
        <taxon>Eukaryota</taxon>
        <taxon>Fungi</taxon>
        <taxon>Dikarya</taxon>
        <taxon>Basidiomycota</taxon>
        <taxon>Pucciniomycotina</taxon>
        <taxon>Microbotryomycetes</taxon>
        <taxon>Sporidiobolales</taxon>
        <taxon>Sporidiobolaceae</taxon>
        <taxon>Rhodotorula</taxon>
    </lineage>
</organism>
<dbReference type="Gene3D" id="6.10.140.2220">
    <property type="match status" value="1"/>
</dbReference>
<evidence type="ECO:0000256" key="3">
    <source>
        <dbReference type="ARBA" id="ARBA00022833"/>
    </source>
</evidence>
<reference evidence="6" key="1">
    <citation type="journal article" date="2014" name="Genome Announc.">
        <title>Draft genome sequence of Rhodosporidium toruloides CECT1137, an oleaginous yeast of biotechnological interest.</title>
        <authorList>
            <person name="Morin N."/>
            <person name="Calcas X."/>
            <person name="Devillers H."/>
            <person name="Durrens P."/>
            <person name="Sherman D.J."/>
            <person name="Nicaud J.-M."/>
            <person name="Neuveglise C."/>
        </authorList>
    </citation>
    <scope>NUCLEOTIDE SEQUENCE</scope>
    <source>
        <strain evidence="6">CECT1137</strain>
    </source>
</reference>
<dbReference type="Pfam" id="PF01753">
    <property type="entry name" value="zf-MYND"/>
    <property type="match status" value="1"/>
</dbReference>
<proteinExistence type="predicted"/>
<dbReference type="OrthoDB" id="10340452at2759"/>
<dbReference type="PROSITE" id="PS50865">
    <property type="entry name" value="ZF_MYND_2"/>
    <property type="match status" value="1"/>
</dbReference>
<dbReference type="SUPFAM" id="SSF144232">
    <property type="entry name" value="HIT/MYND zinc finger-like"/>
    <property type="match status" value="1"/>
</dbReference>
<dbReference type="GO" id="GO:0008270">
    <property type="term" value="F:zinc ion binding"/>
    <property type="evidence" value="ECO:0007669"/>
    <property type="project" value="UniProtKB-KW"/>
</dbReference>
<evidence type="ECO:0000313" key="6">
    <source>
        <dbReference type="EMBL" id="CDR49685.1"/>
    </source>
</evidence>